<evidence type="ECO:0000259" key="1">
    <source>
        <dbReference type="Pfam" id="PF01636"/>
    </source>
</evidence>
<sequence>MGSIEISTEVIEQPPTWHKSIHEYLDEYNLKCRKATPLQGGASAYIWKIEGLTKDGSEPRPKPQGRAASEVCILKYGDETAKSVASLELEPNRMLAEARAMQSKIVRRVCYEEPSVEVPRMVSKTDQAVIMSWAGDTDLRSALIADKNLDAQDIGSRLGRWIATLHLAGIDDAEVRDWSSATAKSVMKNEEDNLCAKLSKDSHFTEEDIEKAGSVYHGSDVTKTLAVWDFRPMNTLLRPGPSAERPRVTVVDWEVASYGDAAWDVRLWAAEAIVLESQHGSERGLLQSFLTAYRERAGERLVDLKFVCRVAVLIGGIWELLMPCSIWDIEEGEDAESWRKEGHQYVRAGIDADREWLLKSRLAPLLQ</sequence>
<dbReference type="SUPFAM" id="SSF56112">
    <property type="entry name" value="Protein kinase-like (PK-like)"/>
    <property type="match status" value="1"/>
</dbReference>
<dbReference type="EMBL" id="CP099428">
    <property type="protein sequence ID" value="USW58647.1"/>
    <property type="molecule type" value="Genomic_DNA"/>
</dbReference>
<dbReference type="InterPro" id="IPR002575">
    <property type="entry name" value="Aminoglycoside_PTrfase"/>
</dbReference>
<protein>
    <submittedName>
        <fullName evidence="2">Aminoglycoside phosphotransferase, protein kinase-like domain superfamily</fullName>
    </submittedName>
</protein>
<name>A0A9Q9B7B6_9PEZI</name>
<feature type="domain" description="Aminoglycoside phosphotransferase" evidence="1">
    <location>
        <begin position="112"/>
        <end position="294"/>
    </location>
</feature>
<keyword evidence="2" id="KW-0808">Transferase</keyword>
<accession>A0A9Q9B7B6</accession>
<dbReference type="Gene3D" id="3.90.1200.10">
    <property type="match status" value="1"/>
</dbReference>
<dbReference type="GO" id="GO:0016301">
    <property type="term" value="F:kinase activity"/>
    <property type="evidence" value="ECO:0007669"/>
    <property type="project" value="UniProtKB-KW"/>
</dbReference>
<evidence type="ECO:0000313" key="2">
    <source>
        <dbReference type="EMBL" id="USW58647.1"/>
    </source>
</evidence>
<gene>
    <name evidence="2" type="ORF">Slin15195_G119660</name>
</gene>
<evidence type="ECO:0000313" key="3">
    <source>
        <dbReference type="Proteomes" id="UP001056384"/>
    </source>
</evidence>
<dbReference type="Pfam" id="PF01636">
    <property type="entry name" value="APH"/>
    <property type="match status" value="1"/>
</dbReference>
<proteinExistence type="predicted"/>
<keyword evidence="2" id="KW-0418">Kinase</keyword>
<dbReference type="InterPro" id="IPR011009">
    <property type="entry name" value="Kinase-like_dom_sf"/>
</dbReference>
<dbReference type="Proteomes" id="UP001056384">
    <property type="component" value="Chromosome 11"/>
</dbReference>
<dbReference type="OrthoDB" id="25129at2759"/>
<keyword evidence="3" id="KW-1185">Reference proteome</keyword>
<organism evidence="2 3">
    <name type="scientific">Septoria linicola</name>
    <dbReference type="NCBI Taxonomy" id="215465"/>
    <lineage>
        <taxon>Eukaryota</taxon>
        <taxon>Fungi</taxon>
        <taxon>Dikarya</taxon>
        <taxon>Ascomycota</taxon>
        <taxon>Pezizomycotina</taxon>
        <taxon>Dothideomycetes</taxon>
        <taxon>Dothideomycetidae</taxon>
        <taxon>Mycosphaerellales</taxon>
        <taxon>Mycosphaerellaceae</taxon>
        <taxon>Septoria</taxon>
    </lineage>
</organism>
<reference evidence="2" key="1">
    <citation type="submission" date="2022-06" db="EMBL/GenBank/DDBJ databases">
        <title>Complete genome sequences of two strains of the flax pathogen Septoria linicola.</title>
        <authorList>
            <person name="Lapalu N."/>
            <person name="Simon A."/>
            <person name="Demenou B."/>
            <person name="Paumier D."/>
            <person name="Guillot M.-P."/>
            <person name="Gout L."/>
            <person name="Valade R."/>
        </authorList>
    </citation>
    <scope>NUCLEOTIDE SEQUENCE</scope>
    <source>
        <strain evidence="2">SE15195</strain>
    </source>
</reference>
<dbReference type="AlphaFoldDB" id="A0A9Q9B7B6"/>